<evidence type="ECO:0000313" key="3">
    <source>
        <dbReference type="Proteomes" id="UP000287651"/>
    </source>
</evidence>
<protein>
    <submittedName>
        <fullName evidence="2">Uncharacterized protein</fullName>
    </submittedName>
</protein>
<dbReference type="AlphaFoldDB" id="A0A426Y406"/>
<organism evidence="2 3">
    <name type="scientific">Ensete ventricosum</name>
    <name type="common">Abyssinian banana</name>
    <name type="synonym">Musa ensete</name>
    <dbReference type="NCBI Taxonomy" id="4639"/>
    <lineage>
        <taxon>Eukaryota</taxon>
        <taxon>Viridiplantae</taxon>
        <taxon>Streptophyta</taxon>
        <taxon>Embryophyta</taxon>
        <taxon>Tracheophyta</taxon>
        <taxon>Spermatophyta</taxon>
        <taxon>Magnoliopsida</taxon>
        <taxon>Liliopsida</taxon>
        <taxon>Zingiberales</taxon>
        <taxon>Musaceae</taxon>
        <taxon>Ensete</taxon>
    </lineage>
</organism>
<feature type="compositionally biased region" description="Basic and acidic residues" evidence="1">
    <location>
        <begin position="75"/>
        <end position="91"/>
    </location>
</feature>
<sequence length="233" mass="25713">MAISDAARKQEDLPDHRVFPLDPVAEHGVGCWAHRVGSGLRMRDLPEAAISSRIDLGPSRVETANPHRPSFEVFMKGEDEARRRQRPKEAVAEAESQEAGSSRHPHTHAPHTRFERRERSPARAVRRHGTPTGPLFVLSLLSLSSLTTVDGESLVVDKDIAEATVSRSNSKLHKRRGHVNGTTVCLESKHNAVGFSLSTKSTLRAGGRQAMRAAPQPPREDQIRKLSSTQRLN</sequence>
<feature type="region of interest" description="Disordered" evidence="1">
    <location>
        <begin position="75"/>
        <end position="130"/>
    </location>
</feature>
<accession>A0A426Y406</accession>
<comment type="caution">
    <text evidence="2">The sequence shown here is derived from an EMBL/GenBank/DDBJ whole genome shotgun (WGS) entry which is preliminary data.</text>
</comment>
<reference evidence="2 3" key="1">
    <citation type="journal article" date="2014" name="Agronomy (Basel)">
        <title>A Draft Genome Sequence for Ensete ventricosum, the Drought-Tolerant Tree Against Hunger.</title>
        <authorList>
            <person name="Harrison J."/>
            <person name="Moore K.A."/>
            <person name="Paszkiewicz K."/>
            <person name="Jones T."/>
            <person name="Grant M."/>
            <person name="Ambacheew D."/>
            <person name="Muzemil S."/>
            <person name="Studholme D.J."/>
        </authorList>
    </citation>
    <scope>NUCLEOTIDE SEQUENCE [LARGE SCALE GENOMIC DNA]</scope>
</reference>
<evidence type="ECO:0000313" key="2">
    <source>
        <dbReference type="EMBL" id="RRT46271.1"/>
    </source>
</evidence>
<name>A0A426Y406_ENSVE</name>
<gene>
    <name evidence="2" type="ORF">B296_00036902</name>
</gene>
<feature type="compositionally biased region" description="Basic and acidic residues" evidence="1">
    <location>
        <begin position="112"/>
        <end position="121"/>
    </location>
</feature>
<dbReference type="Proteomes" id="UP000287651">
    <property type="component" value="Unassembled WGS sequence"/>
</dbReference>
<proteinExistence type="predicted"/>
<feature type="region of interest" description="Disordered" evidence="1">
    <location>
        <begin position="201"/>
        <end position="233"/>
    </location>
</feature>
<evidence type="ECO:0000256" key="1">
    <source>
        <dbReference type="SAM" id="MobiDB-lite"/>
    </source>
</evidence>
<dbReference type="EMBL" id="AMZH03015298">
    <property type="protein sequence ID" value="RRT46271.1"/>
    <property type="molecule type" value="Genomic_DNA"/>
</dbReference>